<dbReference type="Gene3D" id="3.30.420.10">
    <property type="entry name" value="Ribonuclease H-like superfamily/Ribonuclease H"/>
    <property type="match status" value="1"/>
</dbReference>
<dbReference type="InterPro" id="IPR036388">
    <property type="entry name" value="WH-like_DNA-bd_sf"/>
</dbReference>
<name>A0A016SWX8_9BILA</name>
<dbReference type="GO" id="GO:0005634">
    <property type="term" value="C:nucleus"/>
    <property type="evidence" value="ECO:0007669"/>
    <property type="project" value="UniProtKB-SubCell"/>
</dbReference>
<comment type="subcellular location">
    <subcellularLocation>
        <location evidence="1">Nucleus</location>
    </subcellularLocation>
</comment>
<dbReference type="InterPro" id="IPR036397">
    <property type="entry name" value="RNaseH_sf"/>
</dbReference>
<keyword evidence="4" id="KW-1185">Reference proteome</keyword>
<dbReference type="Proteomes" id="UP000024635">
    <property type="component" value="Unassembled WGS sequence"/>
</dbReference>
<dbReference type="AlphaFoldDB" id="A0A016SWX8"/>
<protein>
    <recommendedName>
        <fullName evidence="2">Insertion element IS150 protein InsJ-like helix-turn-helix domain-containing protein</fullName>
    </recommendedName>
</protein>
<dbReference type="Gene3D" id="1.10.10.10">
    <property type="entry name" value="Winged helix-like DNA-binding domain superfamily/Winged helix DNA-binding domain"/>
    <property type="match status" value="1"/>
</dbReference>
<comment type="caution">
    <text evidence="3">The sequence shown here is derived from an EMBL/GenBank/DDBJ whole genome shotgun (WGS) entry which is preliminary data.</text>
</comment>
<reference evidence="4" key="1">
    <citation type="journal article" date="2015" name="Nat. Genet.">
        <title>The genome and transcriptome of the zoonotic hookworm Ancylostoma ceylanicum identify infection-specific gene families.</title>
        <authorList>
            <person name="Schwarz E.M."/>
            <person name="Hu Y."/>
            <person name="Antoshechkin I."/>
            <person name="Miller M.M."/>
            <person name="Sternberg P.W."/>
            <person name="Aroian R.V."/>
        </authorList>
    </citation>
    <scope>NUCLEOTIDE SEQUENCE</scope>
    <source>
        <strain evidence="4">HY135</strain>
    </source>
</reference>
<dbReference type="OrthoDB" id="5872499at2759"/>
<evidence type="ECO:0000256" key="1">
    <source>
        <dbReference type="ARBA" id="ARBA00004123"/>
    </source>
</evidence>
<gene>
    <name evidence="3" type="primary">Acey_s0165.g13</name>
    <name evidence="3" type="synonym">Acey-Y113G7B.11</name>
    <name evidence="3" type="ORF">Y032_0165g13</name>
</gene>
<dbReference type="PANTHER" id="PTHR46068">
    <property type="entry name" value="PROTEIN CBG27172"/>
    <property type="match status" value="1"/>
</dbReference>
<evidence type="ECO:0000313" key="3">
    <source>
        <dbReference type="EMBL" id="EYB94922.1"/>
    </source>
</evidence>
<dbReference type="InterPro" id="IPR055247">
    <property type="entry name" value="InsJ-like_HTH"/>
</dbReference>
<evidence type="ECO:0000259" key="2">
    <source>
        <dbReference type="Pfam" id="PF13518"/>
    </source>
</evidence>
<dbReference type="GO" id="GO:0003676">
    <property type="term" value="F:nucleic acid binding"/>
    <property type="evidence" value="ECO:0007669"/>
    <property type="project" value="InterPro"/>
</dbReference>
<accession>A0A016SWX8</accession>
<evidence type="ECO:0000313" key="4">
    <source>
        <dbReference type="Proteomes" id="UP000024635"/>
    </source>
</evidence>
<dbReference type="SUPFAM" id="SSF46689">
    <property type="entry name" value="Homeodomain-like"/>
    <property type="match status" value="1"/>
</dbReference>
<dbReference type="Pfam" id="PF13518">
    <property type="entry name" value="HTH_28"/>
    <property type="match status" value="1"/>
</dbReference>
<dbReference type="STRING" id="53326.A0A016SWX8"/>
<sequence>MFDALSNPLSFDQHFIWFSEVMRACPHRESIVRLAQSGESSTRISRKLKIPLRTVQKIIKLWKDVGDVSLKEKPGRPRSVNTRRIRGIVKKSRNDGVSLNKMAKSLGIARSSVQTIVRKELGLRSYRVFRRQKLTDVAKANRLEKCRKLLEIFKVRRIEDVLWTDEKIFPIEVAYNPQNDRHLISPSQRHSSERRLVTKSLFPRGVMVWGGVTANAKTPLVFIDENVRIDAKFYRDEILRKVLGHLESHHKCTSQSYCVSVKSRNGLVQRSCDGNSMAHISLCALSPVRRRVTNGDFIYGSSGAPNHHQTRNGRHQQLDTNCFNGGDLGEVCCCSTDFCNSTSSARWIAVIAVLILFLG</sequence>
<feature type="domain" description="Insertion element IS150 protein InsJ-like helix-turn-helix" evidence="2">
    <location>
        <begin position="27"/>
        <end position="78"/>
    </location>
</feature>
<proteinExistence type="predicted"/>
<dbReference type="PANTHER" id="PTHR46068:SF1">
    <property type="entry name" value="TRANSPOSASE IS30-LIKE HTH DOMAIN-CONTAINING PROTEIN"/>
    <property type="match status" value="1"/>
</dbReference>
<dbReference type="InterPro" id="IPR009057">
    <property type="entry name" value="Homeodomain-like_sf"/>
</dbReference>
<organism evidence="3 4">
    <name type="scientific">Ancylostoma ceylanicum</name>
    <dbReference type="NCBI Taxonomy" id="53326"/>
    <lineage>
        <taxon>Eukaryota</taxon>
        <taxon>Metazoa</taxon>
        <taxon>Ecdysozoa</taxon>
        <taxon>Nematoda</taxon>
        <taxon>Chromadorea</taxon>
        <taxon>Rhabditida</taxon>
        <taxon>Rhabditina</taxon>
        <taxon>Rhabditomorpha</taxon>
        <taxon>Strongyloidea</taxon>
        <taxon>Ancylostomatidae</taxon>
        <taxon>Ancylostomatinae</taxon>
        <taxon>Ancylostoma</taxon>
    </lineage>
</organism>
<dbReference type="EMBL" id="JARK01001501">
    <property type="protein sequence ID" value="EYB94922.1"/>
    <property type="molecule type" value="Genomic_DNA"/>
</dbReference>